<evidence type="ECO:0000313" key="5">
    <source>
        <dbReference type="Proteomes" id="UP000540787"/>
    </source>
</evidence>
<proteinExistence type="predicted"/>
<feature type="chain" id="PRO_5031456150" evidence="1">
    <location>
        <begin position="25"/>
        <end position="582"/>
    </location>
</feature>
<name>A0A7W9X043_9BURK</name>
<keyword evidence="1" id="KW-0732">Signal</keyword>
<dbReference type="EMBL" id="JACHBX010000002">
    <property type="protein sequence ID" value="MBB6133982.1"/>
    <property type="molecule type" value="Genomic_DNA"/>
</dbReference>
<evidence type="ECO:0000313" key="4">
    <source>
        <dbReference type="EMBL" id="MBB6133982.1"/>
    </source>
</evidence>
<dbReference type="Proteomes" id="UP000540787">
    <property type="component" value="Unassembled WGS sequence"/>
</dbReference>
<evidence type="ECO:0000259" key="3">
    <source>
        <dbReference type="Pfam" id="PF12969"/>
    </source>
</evidence>
<dbReference type="AlphaFoldDB" id="A0A7W9X043"/>
<dbReference type="SUPFAM" id="SSF54001">
    <property type="entry name" value="Cysteine proteinases"/>
    <property type="match status" value="1"/>
</dbReference>
<feature type="domain" description="DUF3857" evidence="3">
    <location>
        <begin position="42"/>
        <end position="154"/>
    </location>
</feature>
<keyword evidence="4" id="KW-0378">Hydrolase</keyword>
<dbReference type="Pfam" id="PF01841">
    <property type="entry name" value="Transglut_core"/>
    <property type="match status" value="1"/>
</dbReference>
<dbReference type="InterPro" id="IPR002931">
    <property type="entry name" value="Transglutaminase-like"/>
</dbReference>
<organism evidence="4 5">
    <name type="scientific">Massilia aurea</name>
    <dbReference type="NCBI Taxonomy" id="373040"/>
    <lineage>
        <taxon>Bacteria</taxon>
        <taxon>Pseudomonadati</taxon>
        <taxon>Pseudomonadota</taxon>
        <taxon>Betaproteobacteria</taxon>
        <taxon>Burkholderiales</taxon>
        <taxon>Oxalobacteraceae</taxon>
        <taxon>Telluria group</taxon>
        <taxon>Massilia</taxon>
    </lineage>
</organism>
<protein>
    <submittedName>
        <fullName evidence="4">Transglutaminase-like putative cysteine protease</fullName>
    </submittedName>
</protein>
<dbReference type="GO" id="GO:0008233">
    <property type="term" value="F:peptidase activity"/>
    <property type="evidence" value="ECO:0007669"/>
    <property type="project" value="UniProtKB-KW"/>
</dbReference>
<dbReference type="RefSeq" id="WP_183554153.1">
    <property type="nucleotide sequence ID" value="NZ_JACHBX010000002.1"/>
</dbReference>
<feature type="domain" description="Transglutaminase-like" evidence="2">
    <location>
        <begin position="257"/>
        <end position="334"/>
    </location>
</feature>
<dbReference type="Gene3D" id="3.10.620.30">
    <property type="match status" value="1"/>
</dbReference>
<dbReference type="Gene3D" id="2.60.120.1130">
    <property type="match status" value="1"/>
</dbReference>
<feature type="signal peptide" evidence="1">
    <location>
        <begin position="1"/>
        <end position="24"/>
    </location>
</feature>
<dbReference type="GO" id="GO:0006508">
    <property type="term" value="P:proteolysis"/>
    <property type="evidence" value="ECO:0007669"/>
    <property type="project" value="UniProtKB-KW"/>
</dbReference>
<reference evidence="4 5" key="1">
    <citation type="submission" date="2020-08" db="EMBL/GenBank/DDBJ databases">
        <title>The Agave Microbiome: Exploring the role of microbial communities in plant adaptations to desert environments.</title>
        <authorList>
            <person name="Partida-Martinez L.P."/>
        </authorList>
    </citation>
    <scope>NUCLEOTIDE SEQUENCE [LARGE SCALE GENOMIC DNA]</scope>
    <source>
        <strain evidence="4 5">AT3.2</strain>
    </source>
</reference>
<keyword evidence="4" id="KW-0645">Protease</keyword>
<evidence type="ECO:0000259" key="2">
    <source>
        <dbReference type="Pfam" id="PF01841"/>
    </source>
</evidence>
<keyword evidence="5" id="KW-1185">Reference proteome</keyword>
<evidence type="ECO:0000256" key="1">
    <source>
        <dbReference type="SAM" id="SignalP"/>
    </source>
</evidence>
<dbReference type="Pfam" id="PF12969">
    <property type="entry name" value="DUF3857"/>
    <property type="match status" value="1"/>
</dbReference>
<sequence>MMLRFIVMLCLLLWPLLGLQPACARDTGVERHVRHFVVKPSGAYLLTVEQIRTVVQRDALHDHARYEIGYNQALDDIIAVEAHTEKADGRLLAVQPHQIRDQQQAASINAPMFQNTRLKIVEFPDADAGDRVAVRYVVRRHTPLFPGHFEDLSSARLQRQCDFRVVYDMPVAMLLHADAIGFLPTTITDLPPPAAGKRRYAWCYLDGDNARPEAGSVSELDYGKRLAVSTFADYAALARAYQNHVGARAVPDDTVAALAARVTGNVVEPRARAIALSDWVRHNVRYVAGYLGPGGVVPHAAASVLANRYGDAKDHTTLLVALLASAGIDSTVALVNNGNAYQLPAVPTLGVLNHAIVYVPALQLYFDPTAKNVAGGFLPAALLGKPAVLTRSGEFAMLPFFQQAHSRTLTQFTIQPDGSSRLRVTRTGSGALAEQYRRVPGGNVARSLRGASNGFTQLPDPARLATTYDLKGSLGDAVLTFAQEPERHQDFVCPAIDAEDELRFHLPTRSRVLTLPRPVHVDDANFAYHSRYARRGALVTVQRQLKFRHTAATCTPDDYRRMRPALERMLRDLRSQVVFKRG</sequence>
<accession>A0A7W9X043</accession>
<gene>
    <name evidence="4" type="ORF">HD842_002124</name>
</gene>
<dbReference type="InterPro" id="IPR024618">
    <property type="entry name" value="DUF3857"/>
</dbReference>
<comment type="caution">
    <text evidence="4">The sequence shown here is derived from an EMBL/GenBank/DDBJ whole genome shotgun (WGS) entry which is preliminary data.</text>
</comment>
<dbReference type="Gene3D" id="2.60.40.3140">
    <property type="match status" value="1"/>
</dbReference>
<dbReference type="InterPro" id="IPR038765">
    <property type="entry name" value="Papain-like_cys_pep_sf"/>
</dbReference>